<dbReference type="SUPFAM" id="SSF56399">
    <property type="entry name" value="ADP-ribosylation"/>
    <property type="match status" value="1"/>
</dbReference>
<dbReference type="AlphaFoldDB" id="A0A0M0K7L0"/>
<evidence type="ECO:0000313" key="3">
    <source>
        <dbReference type="Proteomes" id="UP000037460"/>
    </source>
</evidence>
<dbReference type="Proteomes" id="UP000037460">
    <property type="component" value="Unassembled WGS sequence"/>
</dbReference>
<organism evidence="2 3">
    <name type="scientific">Chrysochromulina tobinii</name>
    <dbReference type="NCBI Taxonomy" id="1460289"/>
    <lineage>
        <taxon>Eukaryota</taxon>
        <taxon>Haptista</taxon>
        <taxon>Haptophyta</taxon>
        <taxon>Prymnesiophyceae</taxon>
        <taxon>Prymnesiales</taxon>
        <taxon>Chrysochromulinaceae</taxon>
        <taxon>Chrysochromulina</taxon>
    </lineage>
</organism>
<comment type="caution">
    <text evidence="2">The sequence shown here is derived from an EMBL/GenBank/DDBJ whole genome shotgun (WGS) entry which is preliminary data.</text>
</comment>
<gene>
    <name evidence="2" type="ORF">Ctob_013359</name>
</gene>
<dbReference type="OrthoDB" id="423533at2759"/>
<name>A0A0M0K7L0_9EUKA</name>
<protein>
    <submittedName>
        <fullName evidence="2">Uncharacterized protein</fullName>
    </submittedName>
</protein>
<reference evidence="3" key="1">
    <citation type="journal article" date="2015" name="PLoS Genet.">
        <title>Genome Sequence and Transcriptome Analyses of Chrysochromulina tobin: Metabolic Tools for Enhanced Algal Fitness in the Prominent Order Prymnesiales (Haptophyceae).</title>
        <authorList>
            <person name="Hovde B.T."/>
            <person name="Deodato C.R."/>
            <person name="Hunsperger H.M."/>
            <person name="Ryken S.A."/>
            <person name="Yost W."/>
            <person name="Jha R.K."/>
            <person name="Patterson J."/>
            <person name="Monnat R.J. Jr."/>
            <person name="Barlow S.B."/>
            <person name="Starkenburg S.R."/>
            <person name="Cattolico R.A."/>
        </authorList>
    </citation>
    <scope>NUCLEOTIDE SEQUENCE</scope>
    <source>
        <strain evidence="3">CCMP291</strain>
    </source>
</reference>
<sequence length="723" mass="80861">MRAESEKQKQHIAEQQRLINRLHGSVAMSGIPKKSSSGSDLLKVLRKDLMEAQQKVESIKVLLNEKLPTEAKTSRAGYLRTLPELIGPPPQRKWQDEWVQLKAESYRLSGQGEGSVEADEAYVREYDNFDKFVSQEWVQADTYALEQMGWTHERAECYTMLFTCVEALARALKDGDPCYAASTYALSETLFLQRRDADGEDPSSPSPPLPRGMRDAARAAAEKAEKELYSKLYWNRTGLYGLESREPNWEFVMEPDGTGFRGLTSSSLTHATADPQLFTEEGFMVLYNDPETGESLAGCAKHSDIICFESSADDEQGSHSAVITSLFSGDFPPNTLFRFKELKEPGTWEAPAHPGDAPVYPRQRLIIVTATYQPPRKGLGTSEDEGSKMCGIALTLSYNKREAFLKGLDDLIAKPLLTMEDEFMREMSWSDWKGRSYTLAEEWAYVKGPAKSKPNCTPGHRDQNNHGKLPEDFRTKVNEMIAQRRKEGHGVLLDEGHAFLTLDEVLAVRLYSGPAYQPLNTFLRQIAPLYDEFRATVASHPGLTFAATVGHICRAIRKLAAVTKPDEAHLKLWRSVRGELEPAFWVPDSGQMVCAVDMAFMSTSRSRDAPVGYMQSNGANVLWCLHPKPESDSGFHVGASISEISQFQQEEEVLFPPCTMLIVREKAEREKIAAKAAAQKDVAKLKRMSTESFTKVAWAHLSVEEMAEAGKKFLAVDVTPTFL</sequence>
<keyword evidence="3" id="KW-1185">Reference proteome</keyword>
<feature type="region of interest" description="Disordered" evidence="1">
    <location>
        <begin position="451"/>
        <end position="470"/>
    </location>
</feature>
<feature type="region of interest" description="Disordered" evidence="1">
    <location>
        <begin position="195"/>
        <end position="217"/>
    </location>
</feature>
<accession>A0A0M0K7L0</accession>
<evidence type="ECO:0000256" key="1">
    <source>
        <dbReference type="SAM" id="MobiDB-lite"/>
    </source>
</evidence>
<proteinExistence type="predicted"/>
<dbReference type="Gene3D" id="3.90.176.10">
    <property type="entry name" value="Toxin ADP-ribosyltransferase, Chain A, domain 1"/>
    <property type="match status" value="1"/>
</dbReference>
<dbReference type="PROSITE" id="PS51996">
    <property type="entry name" value="TR_MART"/>
    <property type="match status" value="1"/>
</dbReference>
<evidence type="ECO:0000313" key="2">
    <source>
        <dbReference type="EMBL" id="KOO34567.1"/>
    </source>
</evidence>
<dbReference type="EMBL" id="JWZX01001176">
    <property type="protein sequence ID" value="KOO34567.1"/>
    <property type="molecule type" value="Genomic_DNA"/>
</dbReference>
<feature type="compositionally biased region" description="Basic and acidic residues" evidence="1">
    <location>
        <begin position="459"/>
        <end position="470"/>
    </location>
</feature>